<evidence type="ECO:0008006" key="4">
    <source>
        <dbReference type="Google" id="ProtNLM"/>
    </source>
</evidence>
<feature type="transmembrane region" description="Helical" evidence="1">
    <location>
        <begin position="125"/>
        <end position="153"/>
    </location>
</feature>
<keyword evidence="1" id="KW-1133">Transmembrane helix</keyword>
<evidence type="ECO:0000313" key="2">
    <source>
        <dbReference type="EMBL" id="ACZ43365.1"/>
    </source>
</evidence>
<dbReference type="RefSeq" id="WP_012876396.1">
    <property type="nucleotide sequence ID" value="NC_013526.1"/>
</dbReference>
<dbReference type="HOGENOM" id="CLU_1224276_0_0_0"/>
<keyword evidence="3" id="KW-1185">Reference proteome</keyword>
<sequence length="226" mass="24528">MKALRTDKIWAPQPTSWWHEALVELWDHLPGVAVLSLAFTLGTLPAWLTLWWGWVWLCLPLLVLLVAPAWALLLWSEARLCRYEACVPGPWRLWARASGLGAVCAFPLCALLVTLPALSGPEVAGIAWVGLAADIVGVCLAWCLASYGFPLLVLQGWPWRRAVVGAMALASRHVVYTLGLLSLCVGCCVLLLLVSSGLMFFLPGVYGMFSLVVCLRSLEAEMGGGT</sequence>
<dbReference type="KEGG" id="ttr:Tter_2472"/>
<gene>
    <name evidence="2" type="ordered locus">Tter_2472</name>
</gene>
<evidence type="ECO:0000313" key="3">
    <source>
        <dbReference type="Proteomes" id="UP000000323"/>
    </source>
</evidence>
<dbReference type="EMBL" id="CP001826">
    <property type="protein sequence ID" value="ACZ43365.1"/>
    <property type="molecule type" value="Genomic_DNA"/>
</dbReference>
<evidence type="ECO:0000256" key="1">
    <source>
        <dbReference type="SAM" id="Phobius"/>
    </source>
</evidence>
<feature type="transmembrane region" description="Helical" evidence="1">
    <location>
        <begin position="200"/>
        <end position="218"/>
    </location>
</feature>
<keyword evidence="1" id="KW-0472">Membrane</keyword>
<dbReference type="STRING" id="525904.Tter_2472"/>
<feature type="transmembrane region" description="Helical" evidence="1">
    <location>
        <begin position="97"/>
        <end position="119"/>
    </location>
</feature>
<proteinExistence type="predicted"/>
<keyword evidence="1" id="KW-0812">Transmembrane</keyword>
<feature type="transmembrane region" description="Helical" evidence="1">
    <location>
        <begin position="29"/>
        <end position="48"/>
    </location>
</feature>
<reference evidence="3" key="1">
    <citation type="journal article" date="2010" name="Stand. Genomic Sci.">
        <title>Complete genome sequence of 'Thermobaculum terrenum' type strain (YNP1).</title>
        <authorList>
            <person name="Kiss H."/>
            <person name="Cleland D."/>
            <person name="Lapidus A."/>
            <person name="Lucas S."/>
            <person name="Glavina Del Rio T."/>
            <person name="Nolan M."/>
            <person name="Tice H."/>
            <person name="Han C."/>
            <person name="Goodwin L."/>
            <person name="Pitluck S."/>
            <person name="Liolios K."/>
            <person name="Ivanova N."/>
            <person name="Mavromatis K."/>
            <person name="Ovchinnikova G."/>
            <person name="Pati A."/>
            <person name="Chen A."/>
            <person name="Palaniappan K."/>
            <person name="Land M."/>
            <person name="Hauser L."/>
            <person name="Chang Y."/>
            <person name="Jeffries C."/>
            <person name="Lu M."/>
            <person name="Brettin T."/>
            <person name="Detter J."/>
            <person name="Goker M."/>
            <person name="Tindall B."/>
            <person name="Beck B."/>
            <person name="McDermott T."/>
            <person name="Woyke T."/>
            <person name="Bristow J."/>
            <person name="Eisen J."/>
            <person name="Markowitz V."/>
            <person name="Hugenholtz P."/>
            <person name="Kyrpides N."/>
            <person name="Klenk H."/>
            <person name="Cheng J."/>
        </authorList>
    </citation>
    <scope>NUCLEOTIDE SEQUENCE [LARGE SCALE GENOMIC DNA]</scope>
    <source>
        <strain evidence="3">ATCC BAA-798 / YNP1</strain>
    </source>
</reference>
<dbReference type="AlphaFoldDB" id="D1CHZ4"/>
<feature type="transmembrane region" description="Helical" evidence="1">
    <location>
        <begin position="174"/>
        <end position="194"/>
    </location>
</feature>
<protein>
    <recommendedName>
        <fullName evidence="4">DUF624 domain-containing protein</fullName>
    </recommendedName>
</protein>
<feature type="transmembrane region" description="Helical" evidence="1">
    <location>
        <begin position="54"/>
        <end position="76"/>
    </location>
</feature>
<name>D1CHZ4_THET1</name>
<organism evidence="2 3">
    <name type="scientific">Thermobaculum terrenum (strain ATCC BAA-798 / CCMEE 7001 / YNP1)</name>
    <dbReference type="NCBI Taxonomy" id="525904"/>
    <lineage>
        <taxon>Bacteria</taxon>
        <taxon>Bacillati</taxon>
        <taxon>Chloroflexota</taxon>
        <taxon>Chloroflexia</taxon>
        <taxon>Candidatus Thermobaculales</taxon>
        <taxon>Candidatus Thermobaculaceae</taxon>
        <taxon>Thermobaculum</taxon>
    </lineage>
</organism>
<dbReference type="Proteomes" id="UP000000323">
    <property type="component" value="Chromosome 2"/>
</dbReference>
<accession>D1CHZ4</accession>